<dbReference type="InterPro" id="IPR002816">
    <property type="entry name" value="TraB/PrgY/GumN_fam"/>
</dbReference>
<name>A0A6V6YTM5_9FLAO</name>
<proteinExistence type="predicted"/>
<comment type="caution">
    <text evidence="2">The sequence shown here is derived from an EMBL/GenBank/DDBJ whole genome shotgun (WGS) entry which is preliminary data.</text>
</comment>
<dbReference type="InterPro" id="IPR047111">
    <property type="entry name" value="YbaP-like"/>
</dbReference>
<evidence type="ECO:0000256" key="1">
    <source>
        <dbReference type="SAM" id="SignalP"/>
    </source>
</evidence>
<evidence type="ECO:0000313" key="2">
    <source>
        <dbReference type="EMBL" id="CAD0002783.1"/>
    </source>
</evidence>
<dbReference type="PANTHER" id="PTHR40590:SF1">
    <property type="entry name" value="CYTOPLASMIC PROTEIN"/>
    <property type="match status" value="1"/>
</dbReference>
<feature type="signal peptide" evidence="1">
    <location>
        <begin position="1"/>
        <end position="17"/>
    </location>
</feature>
<dbReference type="EMBL" id="CAIJDP010000060">
    <property type="protein sequence ID" value="CAD0002783.1"/>
    <property type="molecule type" value="Genomic_DNA"/>
</dbReference>
<keyword evidence="1" id="KW-0732">Signal</keyword>
<keyword evidence="3" id="KW-1185">Reference proteome</keyword>
<dbReference type="Proteomes" id="UP000530060">
    <property type="component" value="Unassembled WGS sequence"/>
</dbReference>
<sequence length="1227" mass="142985">MKKLLFILLLTTSFVQAQNKSLFWEISGNGLSKNSYLYGTMHVNDKVSFHLSDSFFKNLLGSDIVANESNPETWTDLNSLMKNDNNYNLYTKFYTEFYLLPTTKEDIKTIFNNDNARFFRSMLSGVEGEQADFQENTVLDMFIFQTGKKYKKRIVGLENAKESMLSILQIADEDAKPKEENKVALTKILKNRNPTEVLKEYYREKDIVMLDSIYKLMFSKKAHDALIVNRNKIMTNSIDSIAKTGSLFSAVGAAHLAGNDGIIELLRLKGYTVKPIIDIFTDNGKNQKKTIEAYFPNPNFVSSNTRDKMVQMPLYKTTIEENEILESPDFTNGGAVTIKRIPLNYFLKSDDIRYNAKSLDSLFFEKIAGDIIEKKYFEQTNYSGYDIKNITKTGNSQHSKFYITPLEIISVSMTGPANYVRQYENEVFDNIKIKPFKNEWEKIKAVKGGFEIEVPFFNSVFGNSVEKGTNVDIQGYDNQEKGYYFLKEKTLNDTHILENSEYEQKQIHYQFYLQHNQDSTNTHYNKIDNSFVSSAKIGERNLKLKTLVAGNKYYLLGTVNASETNTNRFFNSFLIKPFDYKSKTKILIDSTANYTIEIPEKENENLFLKLNAKKYEAKNAFREVNQFQVFNSETGKKINLQYYKYHKYERNLPIDSIQNKLKKEFLKQFESNYDEDYYDQDEDEAYANTNSLLKTELYEKKGFSKSLWDKILSDKKDKYEFISENTTFNKEENSYIINALVSKPDAVQAIKYKALYKNNTYYLLSTLVEKNYKNDDSFIEKTFNSLALAKNIKNEANEDKVKLFIEDAKSEKDTIRYSALKSINNLDITKDDFENITNFINTFNFKENEADAIAALVEKLGEINDNRVIPFLENYYKKESTKTDVQISILKSIALQKSKAGYKKINELLEYDLPVSDNQYEITSLFYFFQSDPENSKELFPEIFQYYSIKEYNKPIIDFCNLLLEKKLISVNKIKAFKKIILTNTKLEYKRVASWNQKNKVNDDALESEELIDYTEPTESLADLINYTNLIYNYADDNAVKEIIKKIKKLDIPELNIELARLGIIHNKLSNSEIEAFLKNPKTQFATINLLLNQNKKDQINFTEEEISKSAVVNFQNLSKNDSISLLENKIIEKNNHEISFYFYEIKRKSNEIELQKKQLYTIAFINENKKINPLAFKAFNMIFINDEDELEKKYEMIINEFLNVNHPRASFEKEKTTNEIILDEGY</sequence>
<protein>
    <recommendedName>
        <fullName evidence="4">TraB family protein</fullName>
    </recommendedName>
</protein>
<accession>A0A6V6YTM5</accession>
<dbReference type="RefSeq" id="WP_180908396.1">
    <property type="nucleotide sequence ID" value="NZ_CAIJDP010000060.1"/>
</dbReference>
<feature type="chain" id="PRO_5028060596" description="TraB family protein" evidence="1">
    <location>
        <begin position="18"/>
        <end position="1227"/>
    </location>
</feature>
<gene>
    <name evidence="2" type="ORF">FLAT13_01386</name>
</gene>
<reference evidence="2 3" key="1">
    <citation type="submission" date="2020-06" db="EMBL/GenBank/DDBJ databases">
        <authorList>
            <person name="Criscuolo A."/>
        </authorList>
    </citation>
    <scope>NUCLEOTIDE SEQUENCE [LARGE SCALE GENOMIC DNA]</scope>
    <source>
        <strain evidence="3">CIP 111411</strain>
    </source>
</reference>
<dbReference type="Pfam" id="PF01963">
    <property type="entry name" value="TraB_PrgY_gumN"/>
    <property type="match status" value="1"/>
</dbReference>
<evidence type="ECO:0008006" key="4">
    <source>
        <dbReference type="Google" id="ProtNLM"/>
    </source>
</evidence>
<dbReference type="CDD" id="cd14789">
    <property type="entry name" value="Tiki"/>
    <property type="match status" value="1"/>
</dbReference>
<evidence type="ECO:0000313" key="3">
    <source>
        <dbReference type="Proteomes" id="UP000530060"/>
    </source>
</evidence>
<dbReference type="PANTHER" id="PTHR40590">
    <property type="entry name" value="CYTOPLASMIC PROTEIN-RELATED"/>
    <property type="match status" value="1"/>
</dbReference>
<dbReference type="AlphaFoldDB" id="A0A6V6YTM5"/>
<organism evidence="2 3">
    <name type="scientific">Flavobacterium salmonis</name>
    <dbReference type="NCBI Taxonomy" id="2654844"/>
    <lineage>
        <taxon>Bacteria</taxon>
        <taxon>Pseudomonadati</taxon>
        <taxon>Bacteroidota</taxon>
        <taxon>Flavobacteriia</taxon>
        <taxon>Flavobacteriales</taxon>
        <taxon>Flavobacteriaceae</taxon>
        <taxon>Flavobacterium</taxon>
    </lineage>
</organism>